<evidence type="ECO:0000313" key="1">
    <source>
        <dbReference type="EMBL" id="NKY60420.1"/>
    </source>
</evidence>
<dbReference type="EMBL" id="JAAXOT010000022">
    <property type="protein sequence ID" value="NKY60420.1"/>
    <property type="molecule type" value="Genomic_DNA"/>
</dbReference>
<accession>A0A846YS90</accession>
<sequence length="124" mass="13704">MRNTRYSVTRAQFVTAGKAIRNRYLHAAYRPTLTIGLAVQAPGTRYRTGLTNVFYGLGRGQLSNRGQMAVTVTHGRASLTYTSDQANGPAERVIHGDVLLIGDTLYRVHCPADYRATMPALHRI</sequence>
<proteinExistence type="predicted"/>
<reference evidence="1 2" key="1">
    <citation type="submission" date="2020-04" db="EMBL/GenBank/DDBJ databases">
        <title>MicrobeNet Type strains.</title>
        <authorList>
            <person name="Nicholson A.C."/>
        </authorList>
    </citation>
    <scope>NUCLEOTIDE SEQUENCE [LARGE SCALE GENOMIC DNA]</scope>
    <source>
        <strain evidence="1 2">JCM 3332</strain>
    </source>
</reference>
<gene>
    <name evidence="1" type="ORF">HGA15_30645</name>
</gene>
<name>A0A846YS90_9NOCA</name>
<dbReference type="RefSeq" id="WP_062979977.1">
    <property type="nucleotide sequence ID" value="NZ_JAAXOT010000022.1"/>
</dbReference>
<organism evidence="1 2">
    <name type="scientific">Nocardia flavorosea</name>
    <dbReference type="NCBI Taxonomy" id="53429"/>
    <lineage>
        <taxon>Bacteria</taxon>
        <taxon>Bacillati</taxon>
        <taxon>Actinomycetota</taxon>
        <taxon>Actinomycetes</taxon>
        <taxon>Mycobacteriales</taxon>
        <taxon>Nocardiaceae</taxon>
        <taxon>Nocardia</taxon>
    </lineage>
</organism>
<keyword evidence="2" id="KW-1185">Reference proteome</keyword>
<evidence type="ECO:0000313" key="2">
    <source>
        <dbReference type="Proteomes" id="UP000570678"/>
    </source>
</evidence>
<dbReference type="AlphaFoldDB" id="A0A846YS90"/>
<protein>
    <submittedName>
        <fullName evidence="1">Uncharacterized protein</fullName>
    </submittedName>
</protein>
<dbReference type="Proteomes" id="UP000570678">
    <property type="component" value="Unassembled WGS sequence"/>
</dbReference>
<comment type="caution">
    <text evidence="1">The sequence shown here is derived from an EMBL/GenBank/DDBJ whole genome shotgun (WGS) entry which is preliminary data.</text>
</comment>